<proteinExistence type="predicted"/>
<dbReference type="EMBL" id="ML208386">
    <property type="protein sequence ID" value="TFK67082.1"/>
    <property type="molecule type" value="Genomic_DNA"/>
</dbReference>
<name>A0ACD3ANL3_9AGAR</name>
<accession>A0ACD3ANL3</accession>
<dbReference type="Proteomes" id="UP000308600">
    <property type="component" value="Unassembled WGS sequence"/>
</dbReference>
<keyword evidence="2" id="KW-1185">Reference proteome</keyword>
<organism evidence="1 2">
    <name type="scientific">Pluteus cervinus</name>
    <dbReference type="NCBI Taxonomy" id="181527"/>
    <lineage>
        <taxon>Eukaryota</taxon>
        <taxon>Fungi</taxon>
        <taxon>Dikarya</taxon>
        <taxon>Basidiomycota</taxon>
        <taxon>Agaricomycotina</taxon>
        <taxon>Agaricomycetes</taxon>
        <taxon>Agaricomycetidae</taxon>
        <taxon>Agaricales</taxon>
        <taxon>Pluteineae</taxon>
        <taxon>Pluteaceae</taxon>
        <taxon>Pluteus</taxon>
    </lineage>
</organism>
<evidence type="ECO:0000313" key="1">
    <source>
        <dbReference type="EMBL" id="TFK67082.1"/>
    </source>
</evidence>
<evidence type="ECO:0000313" key="2">
    <source>
        <dbReference type="Proteomes" id="UP000308600"/>
    </source>
</evidence>
<protein>
    <submittedName>
        <fullName evidence="1">Uncharacterized protein</fullName>
    </submittedName>
</protein>
<gene>
    <name evidence="1" type="ORF">BDN72DRAFT_843515</name>
</gene>
<sequence length="471" mass="53937">MFPSRPDLSQIETLDLVFPSTNQRERIMDFLAYLTLAFDITAIRTLKCTFASPAYSNPVRMGHLTPDYRRLTRFIQRLHKITSIVIHFEKRNMFEYGTTPAGVYHDWLTSMNSLLDACRQSGCEEFRVYHGTYPTFYFFLYLRTALRSWIHLLANMGSKVTSIRQGPGWEYIPITSTAPITLSPSQILVDEKPKLDSFCIAAPFLLYPPHSEWTFQLLRASHLTTLTLLDISRITEAFWIPPFTWLAICLKSTLQTLTITRCLSLPPAPLIDFLNKFKSLTHLTLRGPLPLVHSLSRTLILPCLVSIFTYSDYITLMCPKRRFIRQPPLPQNLQNLRIIPRCPKDHNHSVDLVDCSSYYTTILTTFSKVPKIVLDFDSVTPRTSLNLPPPPGHLLHFPAYQHVTDIIVSAPQAYQDLCSPNVLSLFPNVKRVRILDRSIHQTQTHIPVEVLEKMKENLPRSVTAVTLVVGD</sequence>
<feature type="non-terminal residue" evidence="1">
    <location>
        <position position="471"/>
    </location>
</feature>
<reference evidence="1 2" key="1">
    <citation type="journal article" date="2019" name="Nat. Ecol. Evol.">
        <title>Megaphylogeny resolves global patterns of mushroom evolution.</title>
        <authorList>
            <person name="Varga T."/>
            <person name="Krizsan K."/>
            <person name="Foldi C."/>
            <person name="Dima B."/>
            <person name="Sanchez-Garcia M."/>
            <person name="Sanchez-Ramirez S."/>
            <person name="Szollosi G.J."/>
            <person name="Szarkandi J.G."/>
            <person name="Papp V."/>
            <person name="Albert L."/>
            <person name="Andreopoulos W."/>
            <person name="Angelini C."/>
            <person name="Antonin V."/>
            <person name="Barry K.W."/>
            <person name="Bougher N.L."/>
            <person name="Buchanan P."/>
            <person name="Buyck B."/>
            <person name="Bense V."/>
            <person name="Catcheside P."/>
            <person name="Chovatia M."/>
            <person name="Cooper J."/>
            <person name="Damon W."/>
            <person name="Desjardin D."/>
            <person name="Finy P."/>
            <person name="Geml J."/>
            <person name="Haridas S."/>
            <person name="Hughes K."/>
            <person name="Justo A."/>
            <person name="Karasinski D."/>
            <person name="Kautmanova I."/>
            <person name="Kiss B."/>
            <person name="Kocsube S."/>
            <person name="Kotiranta H."/>
            <person name="LaButti K.M."/>
            <person name="Lechner B.E."/>
            <person name="Liimatainen K."/>
            <person name="Lipzen A."/>
            <person name="Lukacs Z."/>
            <person name="Mihaltcheva S."/>
            <person name="Morgado L.N."/>
            <person name="Niskanen T."/>
            <person name="Noordeloos M.E."/>
            <person name="Ohm R.A."/>
            <person name="Ortiz-Santana B."/>
            <person name="Ovrebo C."/>
            <person name="Racz N."/>
            <person name="Riley R."/>
            <person name="Savchenko A."/>
            <person name="Shiryaev A."/>
            <person name="Soop K."/>
            <person name="Spirin V."/>
            <person name="Szebenyi C."/>
            <person name="Tomsovsky M."/>
            <person name="Tulloss R.E."/>
            <person name="Uehling J."/>
            <person name="Grigoriev I.V."/>
            <person name="Vagvolgyi C."/>
            <person name="Papp T."/>
            <person name="Martin F.M."/>
            <person name="Miettinen O."/>
            <person name="Hibbett D.S."/>
            <person name="Nagy L.G."/>
        </authorList>
    </citation>
    <scope>NUCLEOTIDE SEQUENCE [LARGE SCALE GENOMIC DNA]</scope>
    <source>
        <strain evidence="1 2">NL-1719</strain>
    </source>
</reference>